<dbReference type="OrthoDB" id="2709995at2759"/>
<accession>A0A0C3NRD8</accession>
<dbReference type="AlphaFoldDB" id="A0A0C3NRD8"/>
<evidence type="ECO:0000313" key="3">
    <source>
        <dbReference type="EMBL" id="KIN97843.1"/>
    </source>
</evidence>
<feature type="coiled-coil region" evidence="1">
    <location>
        <begin position="63"/>
        <end position="97"/>
    </location>
</feature>
<sequence>MSIHQSQMPYDQDLLPNLTWVTSEELQVGSNNNDQAIWGKLAECKRHKAKAQEEAWLPVEAWLEVERQEQAQLEEERACAEAEAQRVEVACKAEEARKVAEREQADALVDSSTGAGSNVEVMNPWCLCCTWTNMTCLCNTNGKKKHLASNWCNELKDHCQWPVKGETGAGPVTDKGKRKVDVISPCTGEKKKRLRCPSAKVLEGAGDEEEDVVEGPLTKKTGDQMEHLIKAVACVAENVVSLAMTQQEASRNFYWFAQSYETYVEEHFKFLVPDMPSDWDTTNEEDRDIEGLDEELEGLREEEEESQSQSESGDQTSAGSGSQV</sequence>
<dbReference type="InParanoid" id="A0A0C3NRD8"/>
<dbReference type="HOGENOM" id="CLU_048923_1_0_1"/>
<feature type="compositionally biased region" description="Acidic residues" evidence="2">
    <location>
        <begin position="281"/>
        <end position="306"/>
    </location>
</feature>
<organism evidence="3 4">
    <name type="scientific">Pisolithus tinctorius Marx 270</name>
    <dbReference type="NCBI Taxonomy" id="870435"/>
    <lineage>
        <taxon>Eukaryota</taxon>
        <taxon>Fungi</taxon>
        <taxon>Dikarya</taxon>
        <taxon>Basidiomycota</taxon>
        <taxon>Agaricomycotina</taxon>
        <taxon>Agaricomycetes</taxon>
        <taxon>Agaricomycetidae</taxon>
        <taxon>Boletales</taxon>
        <taxon>Sclerodermatineae</taxon>
        <taxon>Pisolithaceae</taxon>
        <taxon>Pisolithus</taxon>
    </lineage>
</organism>
<evidence type="ECO:0000256" key="2">
    <source>
        <dbReference type="SAM" id="MobiDB-lite"/>
    </source>
</evidence>
<evidence type="ECO:0000313" key="4">
    <source>
        <dbReference type="Proteomes" id="UP000054217"/>
    </source>
</evidence>
<name>A0A0C3NRD8_PISTI</name>
<reference evidence="3 4" key="1">
    <citation type="submission" date="2014-04" db="EMBL/GenBank/DDBJ databases">
        <authorList>
            <consortium name="DOE Joint Genome Institute"/>
            <person name="Kuo A."/>
            <person name="Kohler A."/>
            <person name="Costa M.D."/>
            <person name="Nagy L.G."/>
            <person name="Floudas D."/>
            <person name="Copeland A."/>
            <person name="Barry K.W."/>
            <person name="Cichocki N."/>
            <person name="Veneault-Fourrey C."/>
            <person name="LaButti K."/>
            <person name="Lindquist E.A."/>
            <person name="Lipzen A."/>
            <person name="Lundell T."/>
            <person name="Morin E."/>
            <person name="Murat C."/>
            <person name="Sun H."/>
            <person name="Tunlid A."/>
            <person name="Henrissat B."/>
            <person name="Grigoriev I.V."/>
            <person name="Hibbett D.S."/>
            <person name="Martin F."/>
            <person name="Nordberg H.P."/>
            <person name="Cantor M.N."/>
            <person name="Hua S.X."/>
        </authorList>
    </citation>
    <scope>NUCLEOTIDE SEQUENCE [LARGE SCALE GENOMIC DNA]</scope>
    <source>
        <strain evidence="3 4">Marx 270</strain>
    </source>
</reference>
<dbReference type="EMBL" id="KN832023">
    <property type="protein sequence ID" value="KIN97843.1"/>
    <property type="molecule type" value="Genomic_DNA"/>
</dbReference>
<gene>
    <name evidence="3" type="ORF">M404DRAFT_31930</name>
</gene>
<keyword evidence="4" id="KW-1185">Reference proteome</keyword>
<evidence type="ECO:0000256" key="1">
    <source>
        <dbReference type="SAM" id="Coils"/>
    </source>
</evidence>
<keyword evidence="1" id="KW-0175">Coiled coil</keyword>
<reference evidence="4" key="2">
    <citation type="submission" date="2015-01" db="EMBL/GenBank/DDBJ databases">
        <title>Evolutionary Origins and Diversification of the Mycorrhizal Mutualists.</title>
        <authorList>
            <consortium name="DOE Joint Genome Institute"/>
            <consortium name="Mycorrhizal Genomics Consortium"/>
            <person name="Kohler A."/>
            <person name="Kuo A."/>
            <person name="Nagy L.G."/>
            <person name="Floudas D."/>
            <person name="Copeland A."/>
            <person name="Barry K.W."/>
            <person name="Cichocki N."/>
            <person name="Veneault-Fourrey C."/>
            <person name="LaButti K."/>
            <person name="Lindquist E.A."/>
            <person name="Lipzen A."/>
            <person name="Lundell T."/>
            <person name="Morin E."/>
            <person name="Murat C."/>
            <person name="Riley R."/>
            <person name="Ohm R."/>
            <person name="Sun H."/>
            <person name="Tunlid A."/>
            <person name="Henrissat B."/>
            <person name="Grigoriev I.V."/>
            <person name="Hibbett D.S."/>
            <person name="Martin F."/>
        </authorList>
    </citation>
    <scope>NUCLEOTIDE SEQUENCE [LARGE SCALE GENOMIC DNA]</scope>
    <source>
        <strain evidence="4">Marx 270</strain>
    </source>
</reference>
<proteinExistence type="predicted"/>
<feature type="region of interest" description="Disordered" evidence="2">
    <location>
        <begin position="273"/>
        <end position="324"/>
    </location>
</feature>
<dbReference type="STRING" id="870435.A0A0C3NRD8"/>
<protein>
    <submittedName>
        <fullName evidence="3">Uncharacterized protein</fullName>
    </submittedName>
</protein>
<dbReference type="Proteomes" id="UP000054217">
    <property type="component" value="Unassembled WGS sequence"/>
</dbReference>